<evidence type="ECO:0000313" key="2">
    <source>
        <dbReference type="Proteomes" id="UP000266644"/>
    </source>
</evidence>
<comment type="caution">
    <text evidence="1">The sequence shown here is derived from an EMBL/GenBank/DDBJ whole genome shotgun (WGS) entry which is preliminary data.</text>
</comment>
<protein>
    <submittedName>
        <fullName evidence="1">Uncharacterized protein</fullName>
    </submittedName>
</protein>
<sequence>MIKVGSIVSIRPSEALKLAKLTRLAGREAEIVEILTSIGRLNKGYNVKLTESYLGEELWFIPAESIEDEDE</sequence>
<dbReference type="Proteomes" id="UP000266644">
    <property type="component" value="Unassembled WGS sequence"/>
</dbReference>
<evidence type="ECO:0000313" key="1">
    <source>
        <dbReference type="EMBL" id="RHH07880.1"/>
    </source>
</evidence>
<dbReference type="EMBL" id="QRJE01000032">
    <property type="protein sequence ID" value="RHH07880.1"/>
    <property type="molecule type" value="Genomic_DNA"/>
</dbReference>
<proteinExistence type="predicted"/>
<reference evidence="1 2" key="1">
    <citation type="submission" date="2018-08" db="EMBL/GenBank/DDBJ databases">
        <title>A genome reference for cultivated species of the human gut microbiota.</title>
        <authorList>
            <person name="Zou Y."/>
            <person name="Xue W."/>
            <person name="Luo G."/>
        </authorList>
    </citation>
    <scope>NUCLEOTIDE SEQUENCE [LARGE SCALE GENOMIC DNA]</scope>
    <source>
        <strain evidence="1 2">AM18-6</strain>
    </source>
</reference>
<gene>
    <name evidence="1" type="ORF">DW228_18270</name>
</gene>
<name>A0A396BPG4_BACFG</name>
<dbReference type="RefSeq" id="WP_122330564.1">
    <property type="nucleotide sequence ID" value="NZ_JAQDYY010000019.1"/>
</dbReference>
<organism evidence="1 2">
    <name type="scientific">Bacteroides fragilis</name>
    <dbReference type="NCBI Taxonomy" id="817"/>
    <lineage>
        <taxon>Bacteria</taxon>
        <taxon>Pseudomonadati</taxon>
        <taxon>Bacteroidota</taxon>
        <taxon>Bacteroidia</taxon>
        <taxon>Bacteroidales</taxon>
        <taxon>Bacteroidaceae</taxon>
        <taxon>Bacteroides</taxon>
    </lineage>
</organism>
<dbReference type="AlphaFoldDB" id="A0A396BPG4"/>
<accession>A0A396BPG4</accession>